<evidence type="ECO:0000256" key="3">
    <source>
        <dbReference type="ARBA" id="ARBA00022989"/>
    </source>
</evidence>
<dbReference type="EMBL" id="CYKH01001313">
    <property type="protein sequence ID" value="CUG86474.1"/>
    <property type="molecule type" value="Genomic_DNA"/>
</dbReference>
<feature type="transmembrane region" description="Helical" evidence="5">
    <location>
        <begin position="361"/>
        <end position="384"/>
    </location>
</feature>
<dbReference type="PANTHER" id="PTHR10924">
    <property type="entry name" value="MAJOR FACILITATOR SUPERFAMILY PROTEIN-RELATED"/>
    <property type="match status" value="1"/>
</dbReference>
<feature type="transmembrane region" description="Helical" evidence="5">
    <location>
        <begin position="429"/>
        <end position="446"/>
    </location>
</feature>
<dbReference type="Proteomes" id="UP000051952">
    <property type="component" value="Unassembled WGS sequence"/>
</dbReference>
<dbReference type="SUPFAM" id="SSF103473">
    <property type="entry name" value="MFS general substrate transporter"/>
    <property type="match status" value="1"/>
</dbReference>
<feature type="transmembrane region" description="Helical" evidence="5">
    <location>
        <begin position="178"/>
        <end position="200"/>
    </location>
</feature>
<feature type="transmembrane region" description="Helical" evidence="5">
    <location>
        <begin position="58"/>
        <end position="76"/>
    </location>
</feature>
<dbReference type="OrthoDB" id="422206at2759"/>
<accession>A0A0S4J989</accession>
<dbReference type="GO" id="GO:0016020">
    <property type="term" value="C:membrane"/>
    <property type="evidence" value="ECO:0007669"/>
    <property type="project" value="UniProtKB-SubCell"/>
</dbReference>
<dbReference type="Pfam" id="PF07690">
    <property type="entry name" value="MFS_1"/>
    <property type="match status" value="1"/>
</dbReference>
<evidence type="ECO:0000313" key="7">
    <source>
        <dbReference type="Proteomes" id="UP000051952"/>
    </source>
</evidence>
<keyword evidence="7" id="KW-1185">Reference proteome</keyword>
<keyword evidence="3 5" id="KW-1133">Transmembrane helix</keyword>
<feature type="transmembrane region" description="Helical" evidence="5">
    <location>
        <begin position="330"/>
        <end position="349"/>
    </location>
</feature>
<reference evidence="7" key="1">
    <citation type="submission" date="2015-09" db="EMBL/GenBank/DDBJ databases">
        <authorList>
            <consortium name="Pathogen Informatics"/>
        </authorList>
    </citation>
    <scope>NUCLEOTIDE SEQUENCE [LARGE SCALE GENOMIC DNA]</scope>
    <source>
        <strain evidence="7">Lake Konstanz</strain>
    </source>
</reference>
<dbReference type="InterPro" id="IPR011701">
    <property type="entry name" value="MFS"/>
</dbReference>
<feature type="transmembrane region" description="Helical" evidence="5">
    <location>
        <begin position="405"/>
        <end position="423"/>
    </location>
</feature>
<feature type="transmembrane region" description="Helical" evidence="5">
    <location>
        <begin position="88"/>
        <end position="108"/>
    </location>
</feature>
<evidence type="ECO:0000256" key="2">
    <source>
        <dbReference type="ARBA" id="ARBA00022692"/>
    </source>
</evidence>
<proteinExistence type="predicted"/>
<feature type="transmembrane region" description="Helical" evidence="5">
    <location>
        <begin position="153"/>
        <end position="172"/>
    </location>
</feature>
<feature type="transmembrane region" description="Helical" evidence="5">
    <location>
        <begin position="20"/>
        <end position="38"/>
    </location>
</feature>
<organism evidence="6 7">
    <name type="scientific">Bodo saltans</name>
    <name type="common">Flagellated protozoan</name>
    <dbReference type="NCBI Taxonomy" id="75058"/>
    <lineage>
        <taxon>Eukaryota</taxon>
        <taxon>Discoba</taxon>
        <taxon>Euglenozoa</taxon>
        <taxon>Kinetoplastea</taxon>
        <taxon>Metakinetoplastina</taxon>
        <taxon>Eubodonida</taxon>
        <taxon>Bodonidae</taxon>
        <taxon>Bodo</taxon>
    </lineage>
</organism>
<comment type="subcellular location">
    <subcellularLocation>
        <location evidence="1">Membrane</location>
        <topology evidence="1">Multi-pass membrane protein</topology>
    </subcellularLocation>
</comment>
<keyword evidence="4 5" id="KW-0472">Membrane</keyword>
<feature type="transmembrane region" description="Helical" evidence="5">
    <location>
        <begin position="114"/>
        <end position="141"/>
    </location>
</feature>
<dbReference type="GO" id="GO:0022857">
    <property type="term" value="F:transmembrane transporter activity"/>
    <property type="evidence" value="ECO:0007669"/>
    <property type="project" value="InterPro"/>
</dbReference>
<evidence type="ECO:0000256" key="5">
    <source>
        <dbReference type="SAM" id="Phobius"/>
    </source>
</evidence>
<protein>
    <submittedName>
        <fullName evidence="6">MFS transporter, putative</fullName>
    </submittedName>
</protein>
<dbReference type="InterPro" id="IPR036259">
    <property type="entry name" value="MFS_trans_sf"/>
</dbReference>
<dbReference type="OMA" id="NGFAWLM"/>
<dbReference type="AlphaFoldDB" id="A0A0S4J989"/>
<evidence type="ECO:0000256" key="4">
    <source>
        <dbReference type="ARBA" id="ARBA00023136"/>
    </source>
</evidence>
<dbReference type="InterPro" id="IPR049680">
    <property type="entry name" value="FLVCR1-2_SLC49-like"/>
</dbReference>
<feature type="transmembrane region" description="Helical" evidence="5">
    <location>
        <begin position="296"/>
        <end position="318"/>
    </location>
</feature>
<evidence type="ECO:0000313" key="6">
    <source>
        <dbReference type="EMBL" id="CUG86474.1"/>
    </source>
</evidence>
<feature type="transmembrane region" description="Helical" evidence="5">
    <location>
        <begin position="263"/>
        <end position="284"/>
    </location>
</feature>
<gene>
    <name evidence="6" type="ORF">BSAL_93320</name>
</gene>
<name>A0A0S4J989_BODSA</name>
<keyword evidence="2 5" id="KW-0812">Transmembrane</keyword>
<evidence type="ECO:0000256" key="1">
    <source>
        <dbReference type="ARBA" id="ARBA00004141"/>
    </source>
</evidence>
<dbReference type="Gene3D" id="1.20.1250.20">
    <property type="entry name" value="MFS general substrate transporter like domains"/>
    <property type="match status" value="1"/>
</dbReference>
<dbReference type="VEuPathDB" id="TriTrypDB:BSAL_93320"/>
<dbReference type="PANTHER" id="PTHR10924:SF6">
    <property type="entry name" value="SOLUTE CARRIER FAMILY 49 MEMBER A3"/>
    <property type="match status" value="1"/>
</dbReference>
<sequence>MVELECLRGVTIGLPVKYQALLIFAMFTMNNGFAWLMFDPVDNELQEMFDGMSDGQLELLSSWQPIMYMAAFFPIMRVMTRHDGIRRCVCLGATSEMIGAALKLVATLSASKPFALYILHIGQMFSAVASPVAIGAVSGLSAQWFEAHERTRATAAAVLSNNVGNAVCYLLVPALTSGLGYAYVTGYELLLGCIVCFLAWTKFPSARQVRNVRQEVDAINREQGITDEDGNSLAGTASSHHSDVSEDIALLPQLKALVSFPSAVLLLIIYSWSSGGYVAWTSLFDAMLGDFYSSQFVGTISFAGTVAYVVGGLLSSYLTDLYFYRHMKHVIFTCMAANTLSCLMFIASIPDKEGHILWDFGNFWILVVAALCGLFNGAAAPIFYELVAEISYPVDEGVSGNIMSMCENLGALLIYQLVARLFPAQDMNYAFTAGMAITIALSACVVQKYNRSYAALATDAADSETQTVISSSVLNENRNLMPVAMSDMKVYRSAESAS</sequence>